<keyword evidence="9" id="KW-1185">Reference proteome</keyword>
<dbReference type="InterPro" id="IPR016142">
    <property type="entry name" value="Citrate_synth-like_lrg_a-sub"/>
</dbReference>
<dbReference type="PRINTS" id="PR00143">
    <property type="entry name" value="CITRTSNTHASE"/>
</dbReference>
<keyword evidence="8" id="KW-0012">Acyltransferase</keyword>
<dbReference type="InterPro" id="IPR011278">
    <property type="entry name" value="2-MeCitrate/Citrate_synth_II"/>
</dbReference>
<dbReference type="Gene3D" id="1.10.580.10">
    <property type="entry name" value="Citrate Synthase, domain 1"/>
    <property type="match status" value="1"/>
</dbReference>
<evidence type="ECO:0000256" key="6">
    <source>
        <dbReference type="PIRNR" id="PIRNR001369"/>
    </source>
</evidence>
<dbReference type="Gene3D" id="1.10.230.10">
    <property type="entry name" value="Cytochrome P450-Terp, domain 2"/>
    <property type="match status" value="1"/>
</dbReference>
<dbReference type="EMBL" id="CP063657">
    <property type="protein sequence ID" value="QOW22532.1"/>
    <property type="molecule type" value="Genomic_DNA"/>
</dbReference>
<dbReference type="GO" id="GO:0050440">
    <property type="term" value="F:2-methylcitrate synthase activity"/>
    <property type="evidence" value="ECO:0007669"/>
    <property type="project" value="UniProtKB-EC"/>
</dbReference>
<comment type="pathway">
    <text evidence="1">Carbohydrate metabolism; tricarboxylic acid cycle; isocitrate from oxaloacetate: step 1/2.</text>
</comment>
<dbReference type="PROSITE" id="PS00480">
    <property type="entry name" value="CITRATE_SYNTHASE"/>
    <property type="match status" value="1"/>
</dbReference>
<dbReference type="NCBIfam" id="NF009006">
    <property type="entry name" value="PRK12351.1"/>
    <property type="match status" value="1"/>
</dbReference>
<protein>
    <recommendedName>
        <fullName evidence="6">Citrate synthase</fullName>
    </recommendedName>
</protein>
<evidence type="ECO:0000256" key="4">
    <source>
        <dbReference type="ARBA" id="ARBA00022679"/>
    </source>
</evidence>
<comment type="catalytic activity">
    <reaction evidence="5">
        <text>oxaloacetate + acetyl-CoA + H2O = citrate + CoA + H(+)</text>
        <dbReference type="Rhea" id="RHEA:16845"/>
        <dbReference type="ChEBI" id="CHEBI:15377"/>
        <dbReference type="ChEBI" id="CHEBI:15378"/>
        <dbReference type="ChEBI" id="CHEBI:16452"/>
        <dbReference type="ChEBI" id="CHEBI:16947"/>
        <dbReference type="ChEBI" id="CHEBI:57287"/>
        <dbReference type="ChEBI" id="CHEBI:57288"/>
        <dbReference type="EC" id="2.3.3.16"/>
    </reaction>
</comment>
<evidence type="ECO:0000256" key="5">
    <source>
        <dbReference type="ARBA" id="ARBA00049288"/>
    </source>
</evidence>
<evidence type="ECO:0000256" key="2">
    <source>
        <dbReference type="ARBA" id="ARBA00010566"/>
    </source>
</evidence>
<dbReference type="InterPro" id="IPR019810">
    <property type="entry name" value="Citrate_synthase_AS"/>
</dbReference>
<keyword evidence="3" id="KW-0816">Tricarboxylic acid cycle</keyword>
<gene>
    <name evidence="8" type="primary">prpC</name>
    <name evidence="8" type="ORF">INQ42_02720</name>
</gene>
<dbReference type="PANTHER" id="PTHR11739:SF25">
    <property type="entry name" value="CITRATE SYNTHASE-RELATED PROTEIN DDB_G0287281"/>
    <property type="match status" value="1"/>
</dbReference>
<dbReference type="InterPro" id="IPR036969">
    <property type="entry name" value="Citrate_synthase_sf"/>
</dbReference>
<evidence type="ECO:0000313" key="8">
    <source>
        <dbReference type="EMBL" id="QOW22532.1"/>
    </source>
</evidence>
<proteinExistence type="inferred from homology"/>
<dbReference type="InterPro" id="IPR002020">
    <property type="entry name" value="Citrate_synthase"/>
</dbReference>
<organism evidence="8 9">
    <name type="scientific">Novilysobacter avium</name>
    <dbReference type="NCBI Taxonomy" id="2781023"/>
    <lineage>
        <taxon>Bacteria</taxon>
        <taxon>Pseudomonadati</taxon>
        <taxon>Pseudomonadota</taxon>
        <taxon>Gammaproteobacteria</taxon>
        <taxon>Lysobacterales</taxon>
        <taxon>Lysobacteraceae</taxon>
        <taxon>Novilysobacter</taxon>
    </lineage>
</organism>
<dbReference type="Proteomes" id="UP000593932">
    <property type="component" value="Chromosome"/>
</dbReference>
<dbReference type="Pfam" id="PF00285">
    <property type="entry name" value="Citrate_synt"/>
    <property type="match status" value="1"/>
</dbReference>
<keyword evidence="4 6" id="KW-0808">Transferase</keyword>
<dbReference type="SUPFAM" id="SSF48256">
    <property type="entry name" value="Citrate synthase"/>
    <property type="match status" value="1"/>
</dbReference>
<accession>A0A7S6ZUW3</accession>
<evidence type="ECO:0000256" key="3">
    <source>
        <dbReference type="ARBA" id="ARBA00022532"/>
    </source>
</evidence>
<sequence length="383" mass="42112">MSDTPVTTPKPKKSVALSGTPAGNTALCTVGLSGNDLHYRGYDIHDLATKSSFEEVAHLLVHGVLPTREQLAAYKTKLRRLRGLPALVTEVLELVPANAHPMDVLRTGCSMLGTVLPERDTHPASEARDIADRLIASFGSMLLYWWHFTRNGRRIDVETEDDSVAAHFLHLLHGEPASALHADALDKSLVLYAEHEFNASTFAGRVIAGTGSDLYSCLTGAIGALRGPKHGGANEVAMDIISRYSSADEAEADIRGRMERKEIVIGFGHPVYTVGDPRNPIIKEISRSLCEDGGNQVLFDVSERIENLMMDTKKMFPNLDWYSASAYHMMGIPTAMFTPLFVIARTTGWSAHVIEQREDGKIIRPSATYVGPDDRDYVELDKR</sequence>
<name>A0A7S6ZUW3_9GAMM</name>
<dbReference type="RefSeq" id="WP_194035030.1">
    <property type="nucleotide sequence ID" value="NZ_CP063657.1"/>
</dbReference>
<dbReference type="PIRSF" id="PIRSF001369">
    <property type="entry name" value="Citrate_synth"/>
    <property type="match status" value="1"/>
</dbReference>
<evidence type="ECO:0000256" key="1">
    <source>
        <dbReference type="ARBA" id="ARBA00004751"/>
    </source>
</evidence>
<dbReference type="InterPro" id="IPR016143">
    <property type="entry name" value="Citrate_synth-like_sm_a-sub"/>
</dbReference>
<evidence type="ECO:0000313" key="9">
    <source>
        <dbReference type="Proteomes" id="UP000593932"/>
    </source>
</evidence>
<comment type="similarity">
    <text evidence="2 6 7">Belongs to the citrate synthase family.</text>
</comment>
<dbReference type="NCBIfam" id="TIGR01800">
    <property type="entry name" value="cit_synth_II"/>
    <property type="match status" value="1"/>
</dbReference>
<reference evidence="8 9" key="1">
    <citation type="submission" date="2020-10" db="EMBL/GenBank/DDBJ databases">
        <title>complete genome sequencing of Lysobacter sp. H23M41.</title>
        <authorList>
            <person name="Bae J.-W."/>
            <person name="Lee S.-Y."/>
        </authorList>
    </citation>
    <scope>NUCLEOTIDE SEQUENCE [LARGE SCALE GENOMIC DNA]</scope>
    <source>
        <strain evidence="8 9">H23M41</strain>
    </source>
</reference>
<dbReference type="PANTHER" id="PTHR11739">
    <property type="entry name" value="CITRATE SYNTHASE"/>
    <property type="match status" value="1"/>
</dbReference>
<evidence type="ECO:0000256" key="7">
    <source>
        <dbReference type="RuleBase" id="RU003406"/>
    </source>
</evidence>
<dbReference type="GO" id="GO:0036440">
    <property type="term" value="F:citrate synthase activity"/>
    <property type="evidence" value="ECO:0007669"/>
    <property type="project" value="UniProtKB-EC"/>
</dbReference>
<dbReference type="InterPro" id="IPR024176">
    <property type="entry name" value="Citrate_synthase_bac-typ"/>
</dbReference>